<protein>
    <recommendedName>
        <fullName evidence="3">Leucine-binding protein domain-containing protein</fullName>
    </recommendedName>
</protein>
<dbReference type="PANTHER" id="PTHR47235">
    <property type="entry name" value="BLR6548 PROTEIN"/>
    <property type="match status" value="1"/>
</dbReference>
<dbReference type="Pfam" id="PF13458">
    <property type="entry name" value="Peripla_BP_6"/>
    <property type="match status" value="1"/>
</dbReference>
<sequence>MACAQPPRQRGYFVTFLSRVPDTLRPAPPAGAGRADRHTFPMPSILFSSPYPSLRGETLLVSPRRRQLMMALGGLAATPLALGQSPARRTVVVGHLLDRSGAQADLARDYLAGAKVMFDATNAGGGPVRIQHVVRDADADPRAALAQALSLVDGEHAELLFGPGDQLLPALAASPELHRRGVQIVAPLSGLALNAENVWFTRADYQAELDAAVRQLRDYGLTRVALAVSKEFASIAASSGASWLTRQESAMGTRAVPLDGNAEAAARSIAAQRPGAVIVVGDTLAYASLGRALAAQGWYGFLVGLSAVSPTVAREVLGAGYAGGIVLTQVAPGPQAATLRVVKEHVARMKQYLDEPPSPSTIAGYIGAAWLVRALGTWRGGTAELRRALQSRVDVGDFTLDFTQGQRGSRYVQLVASGAR</sequence>
<dbReference type="EMBL" id="CAJPVI010000007">
    <property type="protein sequence ID" value="CAG2138873.1"/>
    <property type="molecule type" value="Genomic_DNA"/>
</dbReference>
<evidence type="ECO:0000256" key="2">
    <source>
        <dbReference type="ARBA" id="ARBA00022729"/>
    </source>
</evidence>
<dbReference type="InterPro" id="IPR028082">
    <property type="entry name" value="Peripla_BP_I"/>
</dbReference>
<evidence type="ECO:0000313" key="4">
    <source>
        <dbReference type="EMBL" id="CAG2138873.1"/>
    </source>
</evidence>
<evidence type="ECO:0000259" key="3">
    <source>
        <dbReference type="Pfam" id="PF13458"/>
    </source>
</evidence>
<dbReference type="PANTHER" id="PTHR47235:SF1">
    <property type="entry name" value="BLR6548 PROTEIN"/>
    <property type="match status" value="1"/>
</dbReference>
<evidence type="ECO:0000313" key="5">
    <source>
        <dbReference type="Proteomes" id="UP000672657"/>
    </source>
</evidence>
<reference evidence="4 5" key="1">
    <citation type="submission" date="2021-03" db="EMBL/GenBank/DDBJ databases">
        <authorList>
            <person name="Peeters C."/>
        </authorList>
    </citation>
    <scope>NUCLEOTIDE SEQUENCE [LARGE SCALE GENOMIC DNA]</scope>
    <source>
        <strain evidence="4 5">LMG 26411</strain>
    </source>
</reference>
<dbReference type="InterPro" id="IPR028081">
    <property type="entry name" value="Leu-bd"/>
</dbReference>
<keyword evidence="5" id="KW-1185">Reference proteome</keyword>
<dbReference type="Gene3D" id="3.40.50.2300">
    <property type="match status" value="2"/>
</dbReference>
<dbReference type="SUPFAM" id="SSF53822">
    <property type="entry name" value="Periplasmic binding protein-like I"/>
    <property type="match status" value="1"/>
</dbReference>
<keyword evidence="2" id="KW-0732">Signal</keyword>
<evidence type="ECO:0000256" key="1">
    <source>
        <dbReference type="ARBA" id="ARBA00010062"/>
    </source>
</evidence>
<proteinExistence type="inferred from homology"/>
<feature type="domain" description="Leucine-binding protein" evidence="3">
    <location>
        <begin position="90"/>
        <end position="378"/>
    </location>
</feature>
<dbReference type="Proteomes" id="UP000672657">
    <property type="component" value="Unassembled WGS sequence"/>
</dbReference>
<organism evidence="4 5">
    <name type="scientific">Cupriavidus numazuensis</name>
    <dbReference type="NCBI Taxonomy" id="221992"/>
    <lineage>
        <taxon>Bacteria</taxon>
        <taxon>Pseudomonadati</taxon>
        <taxon>Pseudomonadota</taxon>
        <taxon>Betaproteobacteria</taxon>
        <taxon>Burkholderiales</taxon>
        <taxon>Burkholderiaceae</taxon>
        <taxon>Cupriavidus</taxon>
    </lineage>
</organism>
<comment type="similarity">
    <text evidence="1">Belongs to the leucine-binding protein family.</text>
</comment>
<accession>A0ABN7PU62</accession>
<comment type="caution">
    <text evidence="4">The sequence shown here is derived from an EMBL/GenBank/DDBJ whole genome shotgun (WGS) entry which is preliminary data.</text>
</comment>
<name>A0ABN7PU62_9BURK</name>
<gene>
    <name evidence="4" type="ORF">LMG26411_01634</name>
</gene>